<accession>A0A0A9CTJ4</accession>
<evidence type="ECO:0000313" key="1">
    <source>
        <dbReference type="EMBL" id="JAD78926.1"/>
    </source>
</evidence>
<dbReference type="AlphaFoldDB" id="A0A0A9CTJ4"/>
<sequence length="17" mass="2099">MIDNQTMLTKYKELNKK</sequence>
<reference evidence="1" key="2">
    <citation type="journal article" date="2015" name="Data Brief">
        <title>Shoot transcriptome of the giant reed, Arundo donax.</title>
        <authorList>
            <person name="Barrero R.A."/>
            <person name="Guerrero F.D."/>
            <person name="Moolhuijzen P."/>
            <person name="Goolsby J.A."/>
            <person name="Tidwell J."/>
            <person name="Bellgard S.E."/>
            <person name="Bellgard M.I."/>
        </authorList>
    </citation>
    <scope>NUCLEOTIDE SEQUENCE</scope>
    <source>
        <tissue evidence="1">Shoot tissue taken approximately 20 cm above the soil surface</tissue>
    </source>
</reference>
<reference evidence="1" key="1">
    <citation type="submission" date="2014-09" db="EMBL/GenBank/DDBJ databases">
        <authorList>
            <person name="Magalhaes I.L.F."/>
            <person name="Oliveira U."/>
            <person name="Santos F.R."/>
            <person name="Vidigal T.H.D.A."/>
            <person name="Brescovit A.D."/>
            <person name="Santos A.J."/>
        </authorList>
    </citation>
    <scope>NUCLEOTIDE SEQUENCE</scope>
    <source>
        <tissue evidence="1">Shoot tissue taken approximately 20 cm above the soil surface</tissue>
    </source>
</reference>
<proteinExistence type="predicted"/>
<dbReference type="EMBL" id="GBRH01185461">
    <property type="protein sequence ID" value="JAE12435.1"/>
    <property type="molecule type" value="Transcribed_RNA"/>
</dbReference>
<organism evidence="1">
    <name type="scientific">Arundo donax</name>
    <name type="common">Giant reed</name>
    <name type="synonym">Donax arundinaceus</name>
    <dbReference type="NCBI Taxonomy" id="35708"/>
    <lineage>
        <taxon>Eukaryota</taxon>
        <taxon>Viridiplantae</taxon>
        <taxon>Streptophyta</taxon>
        <taxon>Embryophyta</taxon>
        <taxon>Tracheophyta</taxon>
        <taxon>Spermatophyta</taxon>
        <taxon>Magnoliopsida</taxon>
        <taxon>Liliopsida</taxon>
        <taxon>Poales</taxon>
        <taxon>Poaceae</taxon>
        <taxon>PACMAD clade</taxon>
        <taxon>Arundinoideae</taxon>
        <taxon>Arundineae</taxon>
        <taxon>Arundo</taxon>
    </lineage>
</organism>
<name>A0A0A9CTJ4_ARUDO</name>
<dbReference type="EMBL" id="GBRH01218969">
    <property type="protein sequence ID" value="JAD78926.1"/>
    <property type="molecule type" value="Transcribed_RNA"/>
</dbReference>
<protein>
    <submittedName>
        <fullName evidence="1">Uncharacterized protein</fullName>
    </submittedName>
</protein>